<comment type="caution">
    <text evidence="1">The sequence shown here is derived from an EMBL/GenBank/DDBJ whole genome shotgun (WGS) entry which is preliminary data.</text>
</comment>
<organism evidence="1 2">
    <name type="scientific">Eumeta variegata</name>
    <name type="common">Bagworm moth</name>
    <name type="synonym">Eumeta japonica</name>
    <dbReference type="NCBI Taxonomy" id="151549"/>
    <lineage>
        <taxon>Eukaryota</taxon>
        <taxon>Metazoa</taxon>
        <taxon>Ecdysozoa</taxon>
        <taxon>Arthropoda</taxon>
        <taxon>Hexapoda</taxon>
        <taxon>Insecta</taxon>
        <taxon>Pterygota</taxon>
        <taxon>Neoptera</taxon>
        <taxon>Endopterygota</taxon>
        <taxon>Lepidoptera</taxon>
        <taxon>Glossata</taxon>
        <taxon>Ditrysia</taxon>
        <taxon>Tineoidea</taxon>
        <taxon>Psychidae</taxon>
        <taxon>Oiketicinae</taxon>
        <taxon>Eumeta</taxon>
    </lineage>
</organism>
<dbReference type="AlphaFoldDB" id="A0A4C1VL60"/>
<accession>A0A4C1VL60</accession>
<evidence type="ECO:0000313" key="1">
    <source>
        <dbReference type="EMBL" id="GBP38604.1"/>
    </source>
</evidence>
<reference evidence="1 2" key="1">
    <citation type="journal article" date="2019" name="Commun. Biol.">
        <title>The bagworm genome reveals a unique fibroin gene that provides high tensile strength.</title>
        <authorList>
            <person name="Kono N."/>
            <person name="Nakamura H."/>
            <person name="Ohtoshi R."/>
            <person name="Tomita M."/>
            <person name="Numata K."/>
            <person name="Arakawa K."/>
        </authorList>
    </citation>
    <scope>NUCLEOTIDE SEQUENCE [LARGE SCALE GENOMIC DNA]</scope>
</reference>
<proteinExistence type="predicted"/>
<name>A0A4C1VL60_EUMVA</name>
<protein>
    <submittedName>
        <fullName evidence="1">Uncharacterized protein</fullName>
    </submittedName>
</protein>
<evidence type="ECO:0000313" key="2">
    <source>
        <dbReference type="Proteomes" id="UP000299102"/>
    </source>
</evidence>
<dbReference type="Proteomes" id="UP000299102">
    <property type="component" value="Unassembled WGS sequence"/>
</dbReference>
<gene>
    <name evidence="1" type="ORF">EVAR_27789_1</name>
</gene>
<sequence length="158" mass="18607">MLARRSRCARATAAAAYDALKRLRIAEIVSSLYRKKPDCKLGLRLLAHLIYKTTSVRYFRYLVRIARRKYAAKEGQRHNKTGEMRICGEVFAIKVQNQNYYETSQTQSACHRRRNVIDQQHIPKSYLIRTEFSDCGLMVRRRHQTRSYPVRTRGRIGQ</sequence>
<keyword evidence="2" id="KW-1185">Reference proteome</keyword>
<dbReference type="EMBL" id="BGZK01000352">
    <property type="protein sequence ID" value="GBP38604.1"/>
    <property type="molecule type" value="Genomic_DNA"/>
</dbReference>